<evidence type="ECO:0000256" key="1">
    <source>
        <dbReference type="ARBA" id="ARBA00022737"/>
    </source>
</evidence>
<evidence type="ECO:0000313" key="7">
    <source>
        <dbReference type="Proteomes" id="UP000799757"/>
    </source>
</evidence>
<evidence type="ECO:0000313" key="6">
    <source>
        <dbReference type="EMBL" id="KAF2793172.1"/>
    </source>
</evidence>
<keyword evidence="3" id="KW-1133">Transmembrane helix</keyword>
<dbReference type="InterPro" id="IPR056884">
    <property type="entry name" value="NPHP3-like_N"/>
</dbReference>
<dbReference type="SMART" id="SM00320">
    <property type="entry name" value="WD40"/>
    <property type="match status" value="5"/>
</dbReference>
<dbReference type="Gene3D" id="3.40.50.300">
    <property type="entry name" value="P-loop containing nucleotide triphosphate hydrolases"/>
    <property type="match status" value="1"/>
</dbReference>
<keyword evidence="1" id="KW-0677">Repeat</keyword>
<evidence type="ECO:0008006" key="8">
    <source>
        <dbReference type="Google" id="ProtNLM"/>
    </source>
</evidence>
<gene>
    <name evidence="6" type="ORF">K505DRAFT_375515</name>
</gene>
<dbReference type="EMBL" id="MU001939">
    <property type="protein sequence ID" value="KAF2793172.1"/>
    <property type="molecule type" value="Genomic_DNA"/>
</dbReference>
<feature type="region of interest" description="Disordered" evidence="2">
    <location>
        <begin position="1790"/>
        <end position="1815"/>
    </location>
</feature>
<protein>
    <recommendedName>
        <fullName evidence="8">GPI inositol-deacylase</fullName>
    </recommendedName>
</protein>
<proteinExistence type="predicted"/>
<dbReference type="Pfam" id="PF24883">
    <property type="entry name" value="NPHP3_N"/>
    <property type="match status" value="1"/>
</dbReference>
<dbReference type="PANTHER" id="PTHR10039">
    <property type="entry name" value="AMELOGENIN"/>
    <property type="match status" value="1"/>
</dbReference>
<feature type="compositionally biased region" description="Polar residues" evidence="2">
    <location>
        <begin position="1798"/>
        <end position="1808"/>
    </location>
</feature>
<dbReference type="InterPro" id="IPR036322">
    <property type="entry name" value="WD40_repeat_dom_sf"/>
</dbReference>
<name>A0A6A6X9T4_9PLEO</name>
<evidence type="ECO:0000256" key="2">
    <source>
        <dbReference type="SAM" id="MobiDB-lite"/>
    </source>
</evidence>
<dbReference type="InterPro" id="IPR054471">
    <property type="entry name" value="GPIID_WHD"/>
</dbReference>
<reference evidence="6" key="1">
    <citation type="journal article" date="2020" name="Stud. Mycol.">
        <title>101 Dothideomycetes genomes: a test case for predicting lifestyles and emergence of pathogens.</title>
        <authorList>
            <person name="Haridas S."/>
            <person name="Albert R."/>
            <person name="Binder M."/>
            <person name="Bloem J."/>
            <person name="Labutti K."/>
            <person name="Salamov A."/>
            <person name="Andreopoulos B."/>
            <person name="Baker S."/>
            <person name="Barry K."/>
            <person name="Bills G."/>
            <person name="Bluhm B."/>
            <person name="Cannon C."/>
            <person name="Castanera R."/>
            <person name="Culley D."/>
            <person name="Daum C."/>
            <person name="Ezra D."/>
            <person name="Gonzalez J."/>
            <person name="Henrissat B."/>
            <person name="Kuo A."/>
            <person name="Liang C."/>
            <person name="Lipzen A."/>
            <person name="Lutzoni F."/>
            <person name="Magnuson J."/>
            <person name="Mondo S."/>
            <person name="Nolan M."/>
            <person name="Ohm R."/>
            <person name="Pangilinan J."/>
            <person name="Park H.-J."/>
            <person name="Ramirez L."/>
            <person name="Alfaro M."/>
            <person name="Sun H."/>
            <person name="Tritt A."/>
            <person name="Yoshinaga Y."/>
            <person name="Zwiers L.-H."/>
            <person name="Turgeon B."/>
            <person name="Goodwin S."/>
            <person name="Spatafora J."/>
            <person name="Crous P."/>
            <person name="Grigoriev I."/>
        </authorList>
    </citation>
    <scope>NUCLEOTIDE SEQUENCE</scope>
    <source>
        <strain evidence="6">CBS 109.77</strain>
    </source>
</reference>
<dbReference type="Pfam" id="PF22939">
    <property type="entry name" value="WHD_GPIID"/>
    <property type="match status" value="1"/>
</dbReference>
<feature type="transmembrane region" description="Helical" evidence="3">
    <location>
        <begin position="2206"/>
        <end position="2226"/>
    </location>
</feature>
<feature type="region of interest" description="Disordered" evidence="2">
    <location>
        <begin position="1"/>
        <end position="33"/>
    </location>
</feature>
<dbReference type="Proteomes" id="UP000799757">
    <property type="component" value="Unassembled WGS sequence"/>
</dbReference>
<dbReference type="SUPFAM" id="SSF52540">
    <property type="entry name" value="P-loop containing nucleoside triphosphate hydrolases"/>
    <property type="match status" value="1"/>
</dbReference>
<dbReference type="PANTHER" id="PTHR10039:SF16">
    <property type="entry name" value="GPI INOSITOL-DEACYLASE"/>
    <property type="match status" value="1"/>
</dbReference>
<evidence type="ECO:0000256" key="3">
    <source>
        <dbReference type="SAM" id="Phobius"/>
    </source>
</evidence>
<keyword evidence="3" id="KW-0812">Transmembrane</keyword>
<dbReference type="Gene3D" id="2.130.10.10">
    <property type="entry name" value="YVTN repeat-like/Quinoprotein amine dehydrogenase"/>
    <property type="match status" value="2"/>
</dbReference>
<dbReference type="SUPFAM" id="SSF53474">
    <property type="entry name" value="alpha/beta-Hydrolases"/>
    <property type="match status" value="1"/>
</dbReference>
<evidence type="ECO:0000259" key="4">
    <source>
        <dbReference type="Pfam" id="PF22939"/>
    </source>
</evidence>
<feature type="compositionally biased region" description="Polar residues" evidence="2">
    <location>
        <begin position="1"/>
        <end position="12"/>
    </location>
</feature>
<feature type="transmembrane region" description="Helical" evidence="3">
    <location>
        <begin position="2172"/>
        <end position="2194"/>
    </location>
</feature>
<dbReference type="OrthoDB" id="194358at2759"/>
<dbReference type="SUPFAM" id="SSF50978">
    <property type="entry name" value="WD40 repeat-like"/>
    <property type="match status" value="2"/>
</dbReference>
<organism evidence="6 7">
    <name type="scientific">Melanomma pulvis-pyrius CBS 109.77</name>
    <dbReference type="NCBI Taxonomy" id="1314802"/>
    <lineage>
        <taxon>Eukaryota</taxon>
        <taxon>Fungi</taxon>
        <taxon>Dikarya</taxon>
        <taxon>Ascomycota</taxon>
        <taxon>Pezizomycotina</taxon>
        <taxon>Dothideomycetes</taxon>
        <taxon>Pleosporomycetidae</taxon>
        <taxon>Pleosporales</taxon>
        <taxon>Melanommataceae</taxon>
        <taxon>Melanomma</taxon>
    </lineage>
</organism>
<keyword evidence="3" id="KW-0472">Membrane</keyword>
<dbReference type="InterPro" id="IPR015943">
    <property type="entry name" value="WD40/YVTN_repeat-like_dom_sf"/>
</dbReference>
<dbReference type="InterPro" id="IPR029058">
    <property type="entry name" value="AB_hydrolase_fold"/>
</dbReference>
<dbReference type="Gene3D" id="3.40.50.1820">
    <property type="entry name" value="alpha/beta hydrolase"/>
    <property type="match status" value="1"/>
</dbReference>
<dbReference type="InterPro" id="IPR027417">
    <property type="entry name" value="P-loop_NTPase"/>
</dbReference>
<accession>A0A6A6X9T4</accession>
<keyword evidence="7" id="KW-1185">Reference proteome</keyword>
<sequence length="2230" mass="250458">MTPTSARSVASHTKSRFIKRKRSTSYEQEDKGPLGLTVIHEPSKEEAIADLVFVHGLGGGSRATWTKGGDPNLFWPQEWLPNEPGFENIRIHTFGYDAMWTRQSTLNIFDFAQSLLSSLSETPSSVAGLPLFLIGHSVGGLVIKMAYLLARKSPEYSAIADRLKAILFLATPHRGSSTAELLLRIVKITSPAPAYVANLHRHSQQIQSINEEFGLQCQNLQLYSFYETQTTRFGASRSLVVEKSVAVLGYTNEHVQMIDAGHDDMCKFTAPNDSNYIIVRNSLVAVINAHRPGFLESNRRPAAHRRLLLDTNLGVFQAPESRLIAASEKRLEGSCRWLLGKDSFMEWRDNKLSDTKVYWIRGAPGTGKSVLAGFVIDHLRELNLDCSFYFFSHGDKNISSIASFLRMMVWQMADLDPEILQMVLKVGKEDDQLGVSDHRILWRKLFLNGILKVQTETQHYWVIDALDECADAMDLLSYLLKILETTSIRILLTSRSYPSLLAWIWRENVHVTEMELDAHNTHKDIAMYINSRLPHNFDDLAASILVQSAGSFLWTTLVLDQVEQCYSMEDIRNVIEGIPSEMGALYIQILQGMAAQPHRSKLLVQAVLVWVCCCDRPLTVDELSYALYLDMEIRGMDIPKFIASTCSQLIIIDAESRVRFIHRTARDFVLGPESHPDFMIDIRLGHERLAMTCLKYLLSSEMKVKKGHGVVAKNPNPFVNYASTCLYRHILHASSDNDKLISTIATFLTSSNILSWIEYLAQEVRLDVLIGHGEALRRLLQRRAKYAPPLTTDAIIIGSWAVDLVRLAARFGQLLISNPLSIYSLIPPFCPRESAIFKQFANGSGSIEVSGLPDSNWDDCLSTIRYSDERACAIACSDNYFAIGLSRGRIIVYNASSCQETVIIEHGEPVRVLYFGSTSSLNILTSAGARSIKVWDATTWTQRFEFPTNSPCMSLGVSEPNSLVAALRNNQLVTWDLQRGELTTRLDWTEKYDNNTPHFYSQLTYAALCLDSDLLAIAYRNRDLLLYDVERDEVKHIFSKEAGEQEQHLEYNASRTNLSGVQSIAFSPNSDASCIAILYEDGNLLIYDVLELALVAKAIIHARVIAVSPNASFLATGDYEGTIEIFELDTLRLLYRLTTGGESITSLAFSLDSQRLIDVRADSCNIWQPNILLRPEADPHEDVGVSESILEVPQVSGVSALLDAVLVTAIYTDPQEQVIFVGKDDGSVWIYTAEEPTHPQWLFSHAYTTSVTFIIYDRQSGMLLTVDASMRITCRHIVRETDIVRCGHPFFDMRVDTIINQVIVNDGHSRMLVSSPTSDALYMFDDIREPPVELLSPSSARATLSPTQPTAILPRNARTAYTWTNHPILSNTLALFEDTTVHLYKWADLERLTPKAGIHIQLDTAIPPEICVRSIHAYFYGTVCVVTLGIVQGHRNSSRVLLLNASDLQPNSDIAATTSSNYLANQVEYIIGYFKTRLIFLDTSGWICSATVKRLQIWRHFFLPASWLNTGHDLIMDITYDGSLVFIKQSEVVIIKKGLDFDKKDPKMDVDLTRPAQLAEVHEVDKNASHDEKLIHHPSRSDDMIIGRVSNARSIDLHASSDDSCTNLVDYETDQDSLSSRDTRSVSMTSRQTYGTNITDYSARPKVSVEAELANLLSNHESFQPLYIMAMSNPDIGPDRFSREFSRLLKSYARELKKEAKNQAQIAAAQLVHARFQFIAQSIRRRYDPNAQTREGNMLPELTELPVQSRAETVDRFLDETYGSRGLQGGAVGEILPVASIRYIHDKKDPPKVRATFDESSSTRSDPNSELGGQEHELDRFPQDFNSMHEVKIFLTSGESFNNLRRCLKEMIDPDPETITPSNKEEEAYTAEGLPTLRVIEQRIRKLAIRLDLLEGPPPPGYERIEWACACGEIVHDDFLELRVGALDELKAFLASSNTPHTAAAGNTSSPSASGSIGVFANIFSMFSSFRTSKSQKTLPTNNTTPNVNNAKQAQGTPIAPAHLYLLSCLDHGSFGVKLHHELLTDVKNDRSLFRFLRDTYAQRQSMRSWLSLKTIRSLNLVRFSVDMSEYVDIKWHHDNCSGQCSCLPPQRIVEPSTSPEYRCQPVPASYIPPMGKNYLMHYMRHPQILHPQQTWVYNQLPKRLCGQLLAPNDEQVTGWGMHFEEGINWRACGILGFTVIVVGSCAFGIIWAIMKEDVQTGFTVAAYWSNIATVVLGFFAVRVAVRIER</sequence>
<feature type="domain" description="Nephrocystin 3-like N-terminal" evidence="5">
    <location>
        <begin position="333"/>
        <end position="495"/>
    </location>
</feature>
<feature type="domain" description="GPI inositol-deacylase winged helix" evidence="4">
    <location>
        <begin position="596"/>
        <end position="680"/>
    </location>
</feature>
<dbReference type="InterPro" id="IPR001680">
    <property type="entry name" value="WD40_rpt"/>
</dbReference>
<evidence type="ECO:0000259" key="5">
    <source>
        <dbReference type="Pfam" id="PF24883"/>
    </source>
</evidence>
<feature type="compositionally biased region" description="Basic residues" evidence="2">
    <location>
        <begin position="13"/>
        <end position="23"/>
    </location>
</feature>